<sequence length="94" mass="11313">MEDFKKLKRISRILNRSPSSVRNRSKRLGLKPCRKVNIPWTDEEVNTVIRMKKDGALDREIAWELGRSTENISWKRKELIKQGKLDWQYRRMEA</sequence>
<dbReference type="EMBL" id="JARUIS010000031">
    <property type="protein sequence ID" value="MDS1004966.1"/>
    <property type="molecule type" value="Genomic_DNA"/>
</dbReference>
<evidence type="ECO:0000313" key="2">
    <source>
        <dbReference type="Proteomes" id="UP001182303"/>
    </source>
</evidence>
<dbReference type="AlphaFoldDB" id="A0AAE4FPM1"/>
<dbReference type="Proteomes" id="UP001182303">
    <property type="component" value="Unassembled WGS sequence"/>
</dbReference>
<comment type="caution">
    <text evidence="1">The sequence shown here is derived from an EMBL/GenBank/DDBJ whole genome shotgun (WGS) entry which is preliminary data.</text>
</comment>
<accession>A0AAE4FPM1</accession>
<name>A0AAE4FPM1_CLOSG</name>
<gene>
    <name evidence="1" type="ORF">P9J83_15890</name>
</gene>
<protein>
    <submittedName>
        <fullName evidence="1">Uncharacterized protein</fullName>
    </submittedName>
</protein>
<dbReference type="RefSeq" id="WP_310944358.1">
    <property type="nucleotide sequence ID" value="NZ_JARUIS010000031.1"/>
</dbReference>
<reference evidence="1" key="1">
    <citation type="submission" date="2023-04" db="EMBL/GenBank/DDBJ databases">
        <title>Assessment of the microbiological origin of a defect in Grana Padano cheese.</title>
        <authorList>
            <person name="Zago M."/>
            <person name="Rossetti L."/>
            <person name="Bonvini B."/>
            <person name="Carminati D."/>
            <person name="Giraffa G."/>
        </authorList>
    </citation>
    <scope>NUCLEOTIDE SEQUENCE</scope>
    <source>
        <strain evidence="1">4990</strain>
    </source>
</reference>
<evidence type="ECO:0000313" key="1">
    <source>
        <dbReference type="EMBL" id="MDS1004966.1"/>
    </source>
</evidence>
<organism evidence="1 2">
    <name type="scientific">Clostridium sporogenes</name>
    <dbReference type="NCBI Taxonomy" id="1509"/>
    <lineage>
        <taxon>Bacteria</taxon>
        <taxon>Bacillati</taxon>
        <taxon>Bacillota</taxon>
        <taxon>Clostridia</taxon>
        <taxon>Eubacteriales</taxon>
        <taxon>Clostridiaceae</taxon>
        <taxon>Clostridium</taxon>
    </lineage>
</organism>
<proteinExistence type="predicted"/>